<name>A0AAW1PYD3_9CHLO</name>
<reference evidence="1 2" key="1">
    <citation type="journal article" date="2024" name="Nat. Commun.">
        <title>Phylogenomics reveals the evolutionary origins of lichenization in chlorophyte algae.</title>
        <authorList>
            <person name="Puginier C."/>
            <person name="Libourel C."/>
            <person name="Otte J."/>
            <person name="Skaloud P."/>
            <person name="Haon M."/>
            <person name="Grisel S."/>
            <person name="Petersen M."/>
            <person name="Berrin J.G."/>
            <person name="Delaux P.M."/>
            <person name="Dal Grande F."/>
            <person name="Keller J."/>
        </authorList>
    </citation>
    <scope>NUCLEOTIDE SEQUENCE [LARGE SCALE GENOMIC DNA]</scope>
    <source>
        <strain evidence="1 2">SAG 2043</strain>
    </source>
</reference>
<dbReference type="EMBL" id="JALJOR010000008">
    <property type="protein sequence ID" value="KAK9813072.1"/>
    <property type="molecule type" value="Genomic_DNA"/>
</dbReference>
<accession>A0AAW1PYD3</accession>
<sequence>MTSLLVQPVRATKAQRTTAPCSILFQQRSPKLCCARQRETGRIMPSLGTGTSKRADSGYYGVHHSAGTTMPCSWD</sequence>
<protein>
    <submittedName>
        <fullName evidence="1">Uncharacterized protein</fullName>
    </submittedName>
</protein>
<evidence type="ECO:0000313" key="1">
    <source>
        <dbReference type="EMBL" id="KAK9813072.1"/>
    </source>
</evidence>
<proteinExistence type="predicted"/>
<dbReference type="Proteomes" id="UP001489004">
    <property type="component" value="Unassembled WGS sequence"/>
</dbReference>
<gene>
    <name evidence="1" type="ORF">WJX72_008424</name>
</gene>
<dbReference type="AlphaFoldDB" id="A0AAW1PYD3"/>
<evidence type="ECO:0000313" key="2">
    <source>
        <dbReference type="Proteomes" id="UP001489004"/>
    </source>
</evidence>
<organism evidence="1 2">
    <name type="scientific">[Myrmecia] bisecta</name>
    <dbReference type="NCBI Taxonomy" id="41462"/>
    <lineage>
        <taxon>Eukaryota</taxon>
        <taxon>Viridiplantae</taxon>
        <taxon>Chlorophyta</taxon>
        <taxon>core chlorophytes</taxon>
        <taxon>Trebouxiophyceae</taxon>
        <taxon>Trebouxiales</taxon>
        <taxon>Trebouxiaceae</taxon>
        <taxon>Myrmecia</taxon>
    </lineage>
</organism>
<keyword evidence="2" id="KW-1185">Reference proteome</keyword>
<comment type="caution">
    <text evidence="1">The sequence shown here is derived from an EMBL/GenBank/DDBJ whole genome shotgun (WGS) entry which is preliminary data.</text>
</comment>